<feature type="transmembrane region" description="Helical" evidence="18">
    <location>
        <begin position="135"/>
        <end position="162"/>
    </location>
</feature>
<keyword evidence="7 17" id="KW-0812">Transmembrane</keyword>
<evidence type="ECO:0000256" key="9">
    <source>
        <dbReference type="ARBA" id="ARBA00022989"/>
    </source>
</evidence>
<proteinExistence type="inferred from homology"/>
<keyword evidence="9 18" id="KW-1133">Transmembrane helix</keyword>
<comment type="caution">
    <text evidence="20">The sequence shown here is derived from an EMBL/GenBank/DDBJ whole genome shotgun (WGS) entry which is preliminary data.</text>
</comment>
<feature type="domain" description="Heme-copper oxidase subunit III family profile" evidence="19">
    <location>
        <begin position="1"/>
        <end position="203"/>
    </location>
</feature>
<keyword evidence="6" id="KW-1003">Cell membrane</keyword>
<sequence length="205" mass="22151">MNTTVADTAPSRFLCHEEPHAPNGTLLGFWLYLMSDCFIFASLFACYAVLGTSTAGGPAAAEVLDLPGLAVNTALLLVSSVTFGFAMLEMARKNQRAMLAWLAVSGLLAVGFVTLEIHEFLGMIAEGAGPGRSAFLSSFFTLVGTHGLHVSVGILWLIVLMVQLGRFGLTEANVRRLQCLSMFWHFLDLVWVGVFSFVYLAGVLR</sequence>
<dbReference type="NCBIfam" id="TIGR02842">
    <property type="entry name" value="CyoC"/>
    <property type="match status" value="1"/>
</dbReference>
<evidence type="ECO:0000256" key="8">
    <source>
        <dbReference type="ARBA" id="ARBA00022982"/>
    </source>
</evidence>
<evidence type="ECO:0000256" key="6">
    <source>
        <dbReference type="ARBA" id="ARBA00022475"/>
    </source>
</evidence>
<evidence type="ECO:0000259" key="19">
    <source>
        <dbReference type="PROSITE" id="PS50253"/>
    </source>
</evidence>
<evidence type="ECO:0000256" key="10">
    <source>
        <dbReference type="ARBA" id="ARBA00023002"/>
    </source>
</evidence>
<feature type="transmembrane region" description="Helical" evidence="18">
    <location>
        <begin position="98"/>
        <end position="115"/>
    </location>
</feature>
<evidence type="ECO:0000256" key="16">
    <source>
        <dbReference type="ARBA" id="ARBA00032717"/>
    </source>
</evidence>
<dbReference type="Pfam" id="PF00510">
    <property type="entry name" value="COX3"/>
    <property type="match status" value="1"/>
</dbReference>
<evidence type="ECO:0000256" key="1">
    <source>
        <dbReference type="ARBA" id="ARBA00004651"/>
    </source>
</evidence>
<evidence type="ECO:0000256" key="14">
    <source>
        <dbReference type="ARBA" id="ARBA00031884"/>
    </source>
</evidence>
<evidence type="ECO:0000256" key="15">
    <source>
        <dbReference type="ARBA" id="ARBA00032189"/>
    </source>
</evidence>
<dbReference type="PROSITE" id="PS50253">
    <property type="entry name" value="COX3"/>
    <property type="match status" value="1"/>
</dbReference>
<dbReference type="Proteomes" id="UP001556220">
    <property type="component" value="Unassembled WGS sequence"/>
</dbReference>
<dbReference type="InterPro" id="IPR035973">
    <property type="entry name" value="Cyt_c_oxidase_su3-like_sf"/>
</dbReference>
<evidence type="ECO:0000256" key="7">
    <source>
        <dbReference type="ARBA" id="ARBA00022692"/>
    </source>
</evidence>
<feature type="transmembrane region" description="Helical" evidence="18">
    <location>
        <begin position="70"/>
        <end position="91"/>
    </location>
</feature>
<protein>
    <recommendedName>
        <fullName evidence="4">Cytochrome bo(3) ubiquinol oxidase subunit 3</fullName>
    </recommendedName>
    <alternativeName>
        <fullName evidence="15">Cytochrome o ubiquinol oxidase subunit 3</fullName>
    </alternativeName>
    <alternativeName>
        <fullName evidence="13">Oxidase bo(3) subunit 3</fullName>
    </alternativeName>
    <alternativeName>
        <fullName evidence="16">Ubiquinol oxidase polypeptide III</fullName>
    </alternativeName>
    <alternativeName>
        <fullName evidence="14">Ubiquinol oxidase subunit 3</fullName>
    </alternativeName>
</protein>
<feature type="transmembrane region" description="Helical" evidence="18">
    <location>
        <begin position="29"/>
        <end position="50"/>
    </location>
</feature>
<keyword evidence="11 18" id="KW-0472">Membrane</keyword>
<dbReference type="Gene3D" id="1.20.120.80">
    <property type="entry name" value="Cytochrome c oxidase, subunit III, four-helix bundle"/>
    <property type="match status" value="1"/>
</dbReference>
<comment type="subcellular location">
    <subcellularLocation>
        <location evidence="1 17">Cell membrane</location>
        <topology evidence="1 17">Multi-pass membrane protein</topology>
    </subcellularLocation>
</comment>
<dbReference type="RefSeq" id="WP_367853448.1">
    <property type="nucleotide sequence ID" value="NZ_JBFOHK010000001.1"/>
</dbReference>
<dbReference type="InterPro" id="IPR024791">
    <property type="entry name" value="Cyt_c/ubiquinol_Oxase_su3"/>
</dbReference>
<evidence type="ECO:0000256" key="12">
    <source>
        <dbReference type="ARBA" id="ARBA00025694"/>
    </source>
</evidence>
<organism evidence="20 21">
    <name type="scientific">Rhodanobacter lycopersici</name>
    <dbReference type="NCBI Taxonomy" id="3162487"/>
    <lineage>
        <taxon>Bacteria</taxon>
        <taxon>Pseudomonadati</taxon>
        <taxon>Pseudomonadota</taxon>
        <taxon>Gammaproteobacteria</taxon>
        <taxon>Lysobacterales</taxon>
        <taxon>Rhodanobacteraceae</taxon>
        <taxon>Rhodanobacter</taxon>
    </lineage>
</organism>
<evidence type="ECO:0000256" key="4">
    <source>
        <dbReference type="ARBA" id="ARBA00014687"/>
    </source>
</evidence>
<keyword evidence="8" id="KW-0249">Electron transport</keyword>
<dbReference type="EMBL" id="JBFOHK010000001">
    <property type="protein sequence ID" value="MEW9571407.1"/>
    <property type="molecule type" value="Genomic_DNA"/>
</dbReference>
<dbReference type="InterPro" id="IPR014206">
    <property type="entry name" value="Cyt_c_ubiqinol_oxidase_su3"/>
</dbReference>
<feature type="transmembrane region" description="Helical" evidence="18">
    <location>
        <begin position="183"/>
        <end position="204"/>
    </location>
</feature>
<dbReference type="InterPro" id="IPR033946">
    <property type="entry name" value="Ubiquinol_oxase_su3_dom"/>
</dbReference>
<evidence type="ECO:0000256" key="3">
    <source>
        <dbReference type="ARBA" id="ARBA00011700"/>
    </source>
</evidence>
<gene>
    <name evidence="20" type="primary">cyoC</name>
    <name evidence="20" type="ORF">ABQJ54_06570</name>
</gene>
<dbReference type="InterPro" id="IPR013833">
    <property type="entry name" value="Cyt_c_oxidase_su3_a-hlx"/>
</dbReference>
<comment type="function">
    <text evidence="12">Cytochrome bo(3) ubiquinol terminal oxidase is the component of the aerobic respiratory chain of E.coli that predominates when cells are grown at high aeration. Has proton pump activity across the membrane in addition to electron transfer, pumping 2 protons/electron.</text>
</comment>
<evidence type="ECO:0000256" key="11">
    <source>
        <dbReference type="ARBA" id="ARBA00023136"/>
    </source>
</evidence>
<keyword evidence="10" id="KW-0560">Oxidoreductase</keyword>
<name>A0ABV3QC92_9GAMM</name>
<dbReference type="PANTHER" id="PTHR11403">
    <property type="entry name" value="CYTOCHROME C OXIDASE SUBUNIT III"/>
    <property type="match status" value="1"/>
</dbReference>
<evidence type="ECO:0000313" key="21">
    <source>
        <dbReference type="Proteomes" id="UP001556220"/>
    </source>
</evidence>
<evidence type="ECO:0000256" key="13">
    <source>
        <dbReference type="ARBA" id="ARBA00030072"/>
    </source>
</evidence>
<evidence type="ECO:0000256" key="18">
    <source>
        <dbReference type="SAM" id="Phobius"/>
    </source>
</evidence>
<keyword evidence="5" id="KW-0813">Transport</keyword>
<dbReference type="SUPFAM" id="SSF81452">
    <property type="entry name" value="Cytochrome c oxidase subunit III-like"/>
    <property type="match status" value="1"/>
</dbReference>
<comment type="similarity">
    <text evidence="2 17">Belongs to the cytochrome c oxidase subunit 3 family.</text>
</comment>
<evidence type="ECO:0000313" key="20">
    <source>
        <dbReference type="EMBL" id="MEW9571407.1"/>
    </source>
</evidence>
<keyword evidence="21" id="KW-1185">Reference proteome</keyword>
<dbReference type="PANTHER" id="PTHR11403:SF2">
    <property type="entry name" value="CYTOCHROME BO(3) UBIQUINOL OXIDASE SUBUNIT 3"/>
    <property type="match status" value="1"/>
</dbReference>
<dbReference type="CDD" id="cd02863">
    <property type="entry name" value="Ubiquinol_oxidase_III"/>
    <property type="match status" value="1"/>
</dbReference>
<dbReference type="InterPro" id="IPR000298">
    <property type="entry name" value="Cyt_c_oxidase-like_su3"/>
</dbReference>
<evidence type="ECO:0000256" key="2">
    <source>
        <dbReference type="ARBA" id="ARBA00010581"/>
    </source>
</evidence>
<evidence type="ECO:0000256" key="17">
    <source>
        <dbReference type="RuleBase" id="RU003376"/>
    </source>
</evidence>
<evidence type="ECO:0000256" key="5">
    <source>
        <dbReference type="ARBA" id="ARBA00022448"/>
    </source>
</evidence>
<accession>A0ABV3QC92</accession>
<comment type="subunit">
    <text evidence="3">Heterooctamer of two A chains, two B chains, two C chains and two D chains.</text>
</comment>
<reference evidence="20 21" key="1">
    <citation type="submission" date="2024-06" db="EMBL/GenBank/DDBJ databases">
        <authorList>
            <person name="Woo H."/>
        </authorList>
    </citation>
    <scope>NUCLEOTIDE SEQUENCE [LARGE SCALE GENOMIC DNA]</scope>
    <source>
        <strain evidence="20 21">Si-c</strain>
    </source>
</reference>